<keyword evidence="1" id="KW-1133">Transmembrane helix</keyword>
<evidence type="ECO:0000313" key="3">
    <source>
        <dbReference type="Proteomes" id="UP000176944"/>
    </source>
</evidence>
<dbReference type="Proteomes" id="UP000176944">
    <property type="component" value="Chromosome"/>
</dbReference>
<name>A0A1D9FTX6_MOOP1</name>
<proteinExistence type="predicted"/>
<organism evidence="2 3">
    <name type="scientific">Moorena producens (strain JHB)</name>
    <dbReference type="NCBI Taxonomy" id="1454205"/>
    <lineage>
        <taxon>Bacteria</taxon>
        <taxon>Bacillati</taxon>
        <taxon>Cyanobacteriota</taxon>
        <taxon>Cyanophyceae</taxon>
        <taxon>Coleofasciculales</taxon>
        <taxon>Coleofasciculaceae</taxon>
        <taxon>Moorena</taxon>
    </lineage>
</organism>
<gene>
    <name evidence="2" type="ORF">BJP36_01275</name>
</gene>
<reference evidence="3" key="1">
    <citation type="submission" date="2016-10" db="EMBL/GenBank/DDBJ databases">
        <title>Comparative genomics uncovers the prolific and rare metabolic potential of the cyanobacterial genus Moorea.</title>
        <authorList>
            <person name="Leao T."/>
            <person name="Castelao G."/>
            <person name="Korobeynikov A."/>
            <person name="Monroe E.A."/>
            <person name="Podell S."/>
            <person name="Glukhov E."/>
            <person name="Allen E."/>
            <person name="Gerwick W.H."/>
            <person name="Gerwick L."/>
        </authorList>
    </citation>
    <scope>NUCLEOTIDE SEQUENCE [LARGE SCALE GENOMIC DNA]</scope>
    <source>
        <strain evidence="3">JHB</strain>
    </source>
</reference>
<evidence type="ECO:0000256" key="1">
    <source>
        <dbReference type="SAM" id="Phobius"/>
    </source>
</evidence>
<dbReference type="EMBL" id="CP017708">
    <property type="protein sequence ID" value="AOY78724.1"/>
    <property type="molecule type" value="Genomic_DNA"/>
</dbReference>
<keyword evidence="1" id="KW-0812">Transmembrane</keyword>
<accession>A0A1D9FTX6</accession>
<feature type="transmembrane region" description="Helical" evidence="1">
    <location>
        <begin position="41"/>
        <end position="59"/>
    </location>
</feature>
<sequence length="65" mass="7207">MSSYSQSETLVIAYFFGALLAITVMVYLLRGFGIITFLPGGILWLLILLSIGTGLVYGVQKTRRY</sequence>
<keyword evidence="1" id="KW-0472">Membrane</keyword>
<feature type="transmembrane region" description="Helical" evidence="1">
    <location>
        <begin position="12"/>
        <end position="35"/>
    </location>
</feature>
<dbReference type="AlphaFoldDB" id="A0A1D9FTX6"/>
<protein>
    <submittedName>
        <fullName evidence="2">Uncharacterized protein</fullName>
    </submittedName>
</protein>
<evidence type="ECO:0000313" key="2">
    <source>
        <dbReference type="EMBL" id="AOY78724.1"/>
    </source>
</evidence>